<dbReference type="EMBL" id="CP069389">
    <property type="protein sequence ID" value="QRN92060.1"/>
    <property type="molecule type" value="Genomic_DNA"/>
</dbReference>
<gene>
    <name evidence="1" type="ORF">JRU67_04435</name>
</gene>
<dbReference type="RefSeq" id="WP_204178098.1">
    <property type="nucleotide sequence ID" value="NZ_CP069389.1"/>
</dbReference>
<evidence type="ECO:0000313" key="2">
    <source>
        <dbReference type="Proteomes" id="UP000640299"/>
    </source>
</evidence>
<reference evidence="1" key="1">
    <citation type="submission" date="2021-02" db="EMBL/GenBank/DDBJ databases">
        <title>cfr and optrA-positive Staphylococcus spp.</title>
        <authorList>
            <person name="Chen L."/>
        </authorList>
    </citation>
    <scope>NUCLEOTIDE SEQUENCE</scope>
    <source>
        <strain evidence="1">GDQ20D70P</strain>
    </source>
</reference>
<dbReference type="Proteomes" id="UP000640299">
    <property type="component" value="Chromosome"/>
</dbReference>
<organism evidence="1 2">
    <name type="scientific">Mammaliicoccus sciuri</name>
    <name type="common">Staphylococcus sciuri</name>
    <dbReference type="NCBI Taxonomy" id="1296"/>
    <lineage>
        <taxon>Bacteria</taxon>
        <taxon>Bacillati</taxon>
        <taxon>Bacillota</taxon>
        <taxon>Bacilli</taxon>
        <taxon>Bacillales</taxon>
        <taxon>Staphylococcaceae</taxon>
        <taxon>Mammaliicoccus</taxon>
    </lineage>
</organism>
<sequence length="82" mass="9624">MSDNYFNELSDQEKYVYLYGRSSYEVEICRWLSDKTSEVTKNLNKGVSSEYLLNDFLTGLADKIQLEAWEGQIQKKQLTEVE</sequence>
<dbReference type="AlphaFoldDB" id="A0AB37HMI9"/>
<evidence type="ECO:0000313" key="1">
    <source>
        <dbReference type="EMBL" id="QRN92060.1"/>
    </source>
</evidence>
<proteinExistence type="predicted"/>
<accession>A0AB37HMI9</accession>
<protein>
    <submittedName>
        <fullName evidence="1">Uncharacterized protein</fullName>
    </submittedName>
</protein>
<name>A0AB37HMI9_MAMSC</name>